<accession>A0A6P5A2M3</accession>
<dbReference type="Pfam" id="PF17517">
    <property type="entry name" value="IgGFc_binding"/>
    <property type="match status" value="1"/>
</dbReference>
<keyword evidence="3" id="KW-1185">Reference proteome</keyword>
<protein>
    <submittedName>
        <fullName evidence="4">IgGFc-binding protein-like</fullName>
    </submittedName>
</protein>
<dbReference type="GeneID" id="109482353"/>
<dbReference type="AlphaFoldDB" id="A0A6P5A2M3"/>
<dbReference type="PANTHER" id="PTHR46534">
    <property type="entry name" value="IGGFC_BINDING DOMAIN-CONTAINING PROTEIN"/>
    <property type="match status" value="1"/>
</dbReference>
<sequence>MESVPLLSGLVLVGLFGLFEAALDNKGTEFILTFPENLQRGQNSPKLFIVCPDPLGSRVEITVPHDNNRVNRVNVRHGQVTEVELNREAVELRGSGKSDGVGRAVHVASTDGVEIVVYAMFAELESSDAYLALPTDVLGTEYYTASSSIARNGNEEGWDDMPSQFGVVGVRDGTTVTIVPSQDVEFDRRHYRAGQSFTVTLDRFETLQVQATEDLTGSKITATQPVAVLSGNLLAACLPAGQSRAQQAGSGDHIVEMIPPVDTWGKEFVTVPLAEHTDGDLFRVVAARDNTQVDVTNENTKILNAGEFWEIDVPSNEYRHVTTSEPVLLVQFSKTGSADNTVTDAFMMILPDVGQFERKYSFSTLDLINVPNKATHHVNLVTSSADKAGLLLDGQRLPSDTVWHDVPGTDYAATQLTIDRGTHTVGHMSPIVNTGLFSYGFSESESYGYPGGLRLARIAASCSTTAPVPADGEDNDCDGRADEELLNALDDDGDGLIDEDLAIGNCADHRDLYRECLVQRCRNLVP</sequence>
<dbReference type="Proteomes" id="UP000515135">
    <property type="component" value="Unplaced"/>
</dbReference>
<gene>
    <name evidence="4" type="primary">LOC109482353</name>
</gene>
<feature type="domain" description="IgGFc-binding protein N-terminal" evidence="2">
    <location>
        <begin position="128"/>
        <end position="431"/>
    </location>
</feature>
<dbReference type="RefSeq" id="XP_019640599.1">
    <property type="nucleotide sequence ID" value="XM_019785040.1"/>
</dbReference>
<evidence type="ECO:0000313" key="4">
    <source>
        <dbReference type="RefSeq" id="XP_019640599.1"/>
    </source>
</evidence>
<evidence type="ECO:0000313" key="3">
    <source>
        <dbReference type="Proteomes" id="UP000515135"/>
    </source>
</evidence>
<dbReference type="KEGG" id="bbel:109482353"/>
<feature type="signal peptide" evidence="1">
    <location>
        <begin position="1"/>
        <end position="21"/>
    </location>
</feature>
<dbReference type="PANTHER" id="PTHR46534:SF1">
    <property type="entry name" value="IGGFC-BINDING PROTEIN N-TERMINAL DOMAIN-CONTAINING PROTEIN"/>
    <property type="match status" value="1"/>
</dbReference>
<feature type="chain" id="PRO_5028303883" evidence="1">
    <location>
        <begin position="22"/>
        <end position="526"/>
    </location>
</feature>
<evidence type="ECO:0000256" key="1">
    <source>
        <dbReference type="SAM" id="SignalP"/>
    </source>
</evidence>
<proteinExistence type="predicted"/>
<keyword evidence="1" id="KW-0732">Signal</keyword>
<reference evidence="4" key="1">
    <citation type="submission" date="2025-08" db="UniProtKB">
        <authorList>
            <consortium name="RefSeq"/>
        </authorList>
    </citation>
    <scope>IDENTIFICATION</scope>
    <source>
        <tissue evidence="4">Gonad</tissue>
    </source>
</reference>
<organism evidence="3 4">
    <name type="scientific">Branchiostoma belcheri</name>
    <name type="common">Amphioxus</name>
    <dbReference type="NCBI Taxonomy" id="7741"/>
    <lineage>
        <taxon>Eukaryota</taxon>
        <taxon>Metazoa</taxon>
        <taxon>Chordata</taxon>
        <taxon>Cephalochordata</taxon>
        <taxon>Leptocardii</taxon>
        <taxon>Amphioxiformes</taxon>
        <taxon>Branchiostomatidae</taxon>
        <taxon>Branchiostoma</taxon>
    </lineage>
</organism>
<evidence type="ECO:0000259" key="2">
    <source>
        <dbReference type="Pfam" id="PF17517"/>
    </source>
</evidence>
<name>A0A6P5A2M3_BRABE</name>
<dbReference type="OrthoDB" id="441660at2759"/>
<dbReference type="InterPro" id="IPR035234">
    <property type="entry name" value="IgGFc-bd_N"/>
</dbReference>